<evidence type="ECO:0000313" key="2">
    <source>
        <dbReference type="EMBL" id="EXB51021.1"/>
    </source>
</evidence>
<name>W9QR20_9ROSA</name>
<dbReference type="Proteomes" id="UP000030645">
    <property type="component" value="Unassembled WGS sequence"/>
</dbReference>
<dbReference type="EMBL" id="KE344020">
    <property type="protein sequence ID" value="EXB51021.1"/>
    <property type="molecule type" value="Genomic_DNA"/>
</dbReference>
<reference evidence="3" key="1">
    <citation type="submission" date="2013-01" db="EMBL/GenBank/DDBJ databases">
        <title>Draft Genome Sequence of a Mulberry Tree, Morus notabilis C.K. Schneid.</title>
        <authorList>
            <person name="He N."/>
            <person name="Zhao S."/>
        </authorList>
    </citation>
    <scope>NUCLEOTIDE SEQUENCE</scope>
</reference>
<feature type="compositionally biased region" description="Basic and acidic residues" evidence="1">
    <location>
        <begin position="19"/>
        <end position="28"/>
    </location>
</feature>
<keyword evidence="3" id="KW-1185">Reference proteome</keyword>
<sequence>MATQKKEEESQIKQGTNKELAKEAKESNMGKSCNTSEPHYHHDQHDHDHHAVVHGISSKEHYIVNHLADDGSGDRAEGCHATSQADHFKCVH</sequence>
<feature type="compositionally biased region" description="Basic and acidic residues" evidence="1">
    <location>
        <begin position="1"/>
        <end position="11"/>
    </location>
</feature>
<feature type="compositionally biased region" description="Basic and acidic residues" evidence="1">
    <location>
        <begin position="67"/>
        <end position="78"/>
    </location>
</feature>
<evidence type="ECO:0000256" key="1">
    <source>
        <dbReference type="SAM" id="MobiDB-lite"/>
    </source>
</evidence>
<feature type="region of interest" description="Disordered" evidence="1">
    <location>
        <begin position="67"/>
        <end position="92"/>
    </location>
</feature>
<accession>W9QR20</accession>
<dbReference type="AlphaFoldDB" id="W9QR20"/>
<feature type="compositionally biased region" description="Basic and acidic residues" evidence="1">
    <location>
        <begin position="38"/>
        <end position="48"/>
    </location>
</feature>
<protein>
    <submittedName>
        <fullName evidence="2">Uncharacterized protein</fullName>
    </submittedName>
</protein>
<evidence type="ECO:0000313" key="3">
    <source>
        <dbReference type="Proteomes" id="UP000030645"/>
    </source>
</evidence>
<gene>
    <name evidence="2" type="ORF">L484_023723</name>
</gene>
<organism evidence="2 3">
    <name type="scientific">Morus notabilis</name>
    <dbReference type="NCBI Taxonomy" id="981085"/>
    <lineage>
        <taxon>Eukaryota</taxon>
        <taxon>Viridiplantae</taxon>
        <taxon>Streptophyta</taxon>
        <taxon>Embryophyta</taxon>
        <taxon>Tracheophyta</taxon>
        <taxon>Spermatophyta</taxon>
        <taxon>Magnoliopsida</taxon>
        <taxon>eudicotyledons</taxon>
        <taxon>Gunneridae</taxon>
        <taxon>Pentapetalae</taxon>
        <taxon>rosids</taxon>
        <taxon>fabids</taxon>
        <taxon>Rosales</taxon>
        <taxon>Moraceae</taxon>
        <taxon>Moreae</taxon>
        <taxon>Morus</taxon>
    </lineage>
</organism>
<feature type="region of interest" description="Disordered" evidence="1">
    <location>
        <begin position="1"/>
        <end position="48"/>
    </location>
</feature>
<proteinExistence type="predicted"/>